<dbReference type="HOGENOM" id="CLU_439951_0_0_6"/>
<dbReference type="PANTHER" id="PTHR32305">
    <property type="match status" value="1"/>
</dbReference>
<evidence type="ECO:0000256" key="1">
    <source>
        <dbReference type="ARBA" id="ARBA00022737"/>
    </source>
</evidence>
<dbReference type="InterPro" id="IPR056823">
    <property type="entry name" value="TEN-like_YD-shell"/>
</dbReference>
<dbReference type="Pfam" id="PF05593">
    <property type="entry name" value="RHS_repeat"/>
    <property type="match status" value="1"/>
</dbReference>
<dbReference type="InterPro" id="IPR006530">
    <property type="entry name" value="YD"/>
</dbReference>
<evidence type="ECO:0000313" key="3">
    <source>
        <dbReference type="EMBL" id="AFI88283.1"/>
    </source>
</evidence>
<dbReference type="Proteomes" id="UP000008044">
    <property type="component" value="Chromosome"/>
</dbReference>
<accession>A0A0H3HYM9</accession>
<proteinExistence type="predicted"/>
<dbReference type="InterPro" id="IPR022385">
    <property type="entry name" value="Rhs_assc_core"/>
</dbReference>
<organism evidence="3 4">
    <name type="scientific">Pectobacterium parmentieri</name>
    <dbReference type="NCBI Taxonomy" id="1905730"/>
    <lineage>
        <taxon>Bacteria</taxon>
        <taxon>Pseudomonadati</taxon>
        <taxon>Pseudomonadota</taxon>
        <taxon>Gammaproteobacteria</taxon>
        <taxon>Enterobacterales</taxon>
        <taxon>Pectobacteriaceae</taxon>
        <taxon>Pectobacterium</taxon>
    </lineage>
</organism>
<feature type="domain" description="Teneurin-like YD-shell" evidence="2">
    <location>
        <begin position="160"/>
        <end position="455"/>
    </location>
</feature>
<dbReference type="PATRIC" id="fig|1166016.3.peg.152"/>
<sequence length="621" mass="70443">MAGTETHYGYDEDGHCISVRNGEGEIRHFLYDGRGLLIKETAPDDTLYYRYDAAGRLTDVTSTTSHVQLEYDERDRVVQEHNSGTAIRRHYQDASHTVTRSLHWEGEEDSAALTSTFCYRATGELHQVQLPDGAALTLAHDGAGRESSRQSQAGFMQHREYDAMGWLTREMSGQTVDGRLQPVQTREYLYDGAGNLTGTRRNREAAGYRLDASGRVLSVLSGGAGRTVNTEEEYRYTRSGLPQDATRLTDWQAGRLTQQDNTHYQYDKAGRLIRRQVVQPGYRPQVWHYRWDSRNQLRVVDTPNGERWLYRYDPFGRRIGKRCDQTAEAIRYLWDGDQIAEVRHYRDNQLVSRRHWVHNGWELLVQQRQNADESWETDFVTSGHNGEPQAIFNQTGELRWQAPRANLWGQRYTENAEKYDPGLAFAGQYRDDESGLCYNRFRYYDPNGGCYISPDPIGVLGGLNQYSYVRNPLACIDPLGLSSFDPFFHGEITDFPKDINFGQNRIAPNFSNIGSQAADSIAGRPILDVAKDIKAGRISPDTFVISYTADPITGKPVTLNNRGLAALMESGKFPQNAVYVPYEHVPKHLVEDIKNRPPSQSINITRNKDGSGFVKKVGKCG</sequence>
<reference evidence="3 4" key="1">
    <citation type="journal article" date="2012" name="J. Bacteriol.">
        <title>Genome sequence of Pectobacterium sp. strain SCC3193.</title>
        <authorList>
            <person name="Koskinen J.P."/>
            <person name="Laine P."/>
            <person name="Niemi O."/>
            <person name="Nykyri J."/>
            <person name="Harjunpaa H."/>
            <person name="Auvinen P."/>
            <person name="Paulin L."/>
            <person name="Pirhonen M."/>
            <person name="Palva T."/>
            <person name="Holm L."/>
        </authorList>
    </citation>
    <scope>NUCLEOTIDE SEQUENCE [LARGE SCALE GENOMIC DNA]</scope>
    <source>
        <strain evidence="3 4">SCC3193</strain>
    </source>
</reference>
<dbReference type="KEGG" id="pec:W5S_0144"/>
<keyword evidence="1" id="KW-0677">Repeat</keyword>
<dbReference type="eggNOG" id="COG3209">
    <property type="taxonomic scope" value="Bacteria"/>
</dbReference>
<dbReference type="EMBL" id="CP003415">
    <property type="protein sequence ID" value="AFI88283.1"/>
    <property type="molecule type" value="Genomic_DNA"/>
</dbReference>
<gene>
    <name evidence="3" type="ordered locus">W5S_0144</name>
</gene>
<dbReference type="NCBIfam" id="TIGR01643">
    <property type="entry name" value="YD_repeat_2x"/>
    <property type="match status" value="2"/>
</dbReference>
<dbReference type="Gene3D" id="2.180.10.10">
    <property type="entry name" value="RHS repeat-associated core"/>
    <property type="match status" value="2"/>
</dbReference>
<dbReference type="InterPro" id="IPR031325">
    <property type="entry name" value="RHS_repeat"/>
</dbReference>
<evidence type="ECO:0000259" key="2">
    <source>
        <dbReference type="Pfam" id="PF25023"/>
    </source>
</evidence>
<dbReference type="PANTHER" id="PTHR32305:SF15">
    <property type="entry name" value="PROTEIN RHSA-RELATED"/>
    <property type="match status" value="1"/>
</dbReference>
<dbReference type="STRING" id="1905730.W5S_0144"/>
<dbReference type="Pfam" id="PF25023">
    <property type="entry name" value="TEN_YD-shell"/>
    <property type="match status" value="1"/>
</dbReference>
<dbReference type="AlphaFoldDB" id="A0A0H3HYM9"/>
<protein>
    <submittedName>
        <fullName evidence="3">YD repeat-containing domain protein</fullName>
    </submittedName>
</protein>
<dbReference type="InterPro" id="IPR050708">
    <property type="entry name" value="T6SS_VgrG/RHS"/>
</dbReference>
<evidence type="ECO:0000313" key="4">
    <source>
        <dbReference type="Proteomes" id="UP000008044"/>
    </source>
</evidence>
<dbReference type="NCBIfam" id="TIGR03696">
    <property type="entry name" value="Rhs_assc_core"/>
    <property type="match status" value="1"/>
</dbReference>
<name>A0A0H3HYM9_PECPM</name>